<dbReference type="InterPro" id="IPR008964">
    <property type="entry name" value="Invasin/intimin_cell_adhesion"/>
</dbReference>
<evidence type="ECO:0000313" key="3">
    <source>
        <dbReference type="Proteomes" id="UP001524502"/>
    </source>
</evidence>
<keyword evidence="3" id="KW-1185">Reference proteome</keyword>
<name>A0ABT1RU05_9FIRM</name>
<dbReference type="SUPFAM" id="SSF49373">
    <property type="entry name" value="Invasin/intimin cell-adhesion fragments"/>
    <property type="match status" value="1"/>
</dbReference>
<feature type="non-terminal residue" evidence="2">
    <location>
        <position position="120"/>
    </location>
</feature>
<dbReference type="Proteomes" id="UP001524502">
    <property type="component" value="Unassembled WGS sequence"/>
</dbReference>
<dbReference type="Pfam" id="PF02368">
    <property type="entry name" value="Big_2"/>
    <property type="match status" value="1"/>
</dbReference>
<evidence type="ECO:0000313" key="2">
    <source>
        <dbReference type="EMBL" id="MCQ4638690.1"/>
    </source>
</evidence>
<reference evidence="2 3" key="1">
    <citation type="submission" date="2022-06" db="EMBL/GenBank/DDBJ databases">
        <title>Isolation of gut microbiota from human fecal samples.</title>
        <authorList>
            <person name="Pamer E.G."/>
            <person name="Barat B."/>
            <person name="Waligurski E."/>
            <person name="Medina S."/>
            <person name="Paddock L."/>
            <person name="Mostad J."/>
        </authorList>
    </citation>
    <scope>NUCLEOTIDE SEQUENCE [LARGE SCALE GENOMIC DNA]</scope>
    <source>
        <strain evidence="2 3">SL.3.17</strain>
    </source>
</reference>
<dbReference type="EMBL" id="JANFXK010000118">
    <property type="protein sequence ID" value="MCQ4638690.1"/>
    <property type="molecule type" value="Genomic_DNA"/>
</dbReference>
<accession>A0ABT1RU05</accession>
<evidence type="ECO:0000259" key="1">
    <source>
        <dbReference type="SMART" id="SM00635"/>
    </source>
</evidence>
<proteinExistence type="predicted"/>
<dbReference type="Gene3D" id="2.60.40.1080">
    <property type="match status" value="1"/>
</dbReference>
<gene>
    <name evidence="2" type="ORF">NE619_18355</name>
</gene>
<organism evidence="2 3">
    <name type="scientific">Anaerovorax odorimutans</name>
    <dbReference type="NCBI Taxonomy" id="109327"/>
    <lineage>
        <taxon>Bacteria</taxon>
        <taxon>Bacillati</taxon>
        <taxon>Bacillota</taxon>
        <taxon>Clostridia</taxon>
        <taxon>Peptostreptococcales</taxon>
        <taxon>Anaerovoracaceae</taxon>
        <taxon>Anaerovorax</taxon>
    </lineage>
</organism>
<feature type="non-terminal residue" evidence="2">
    <location>
        <position position="1"/>
    </location>
</feature>
<protein>
    <submittedName>
        <fullName evidence="2">Ig-like domain-containing protein</fullName>
    </submittedName>
</protein>
<sequence>EYVPVTEVTLNVTEANLKVGETVQLTAIVAPDNASQEVLWVSDAEGIASVDSATGLVTANSAGTAIITATSTMNPEKKAQCTVVVTRDDTALDVAIKAAEEKIREENFENKYTEASKTAL</sequence>
<comment type="caution">
    <text evidence="2">The sequence shown here is derived from an EMBL/GenBank/DDBJ whole genome shotgun (WGS) entry which is preliminary data.</text>
</comment>
<dbReference type="SMART" id="SM00635">
    <property type="entry name" value="BID_2"/>
    <property type="match status" value="1"/>
</dbReference>
<dbReference type="RefSeq" id="WP_256133877.1">
    <property type="nucleotide sequence ID" value="NZ_JANFXK010000118.1"/>
</dbReference>
<dbReference type="InterPro" id="IPR003343">
    <property type="entry name" value="Big_2"/>
</dbReference>
<feature type="domain" description="BIG2" evidence="1">
    <location>
        <begin position="4"/>
        <end position="82"/>
    </location>
</feature>